<dbReference type="SUPFAM" id="SSF56300">
    <property type="entry name" value="Metallo-dependent phosphatases"/>
    <property type="match status" value="1"/>
</dbReference>
<dbReference type="AlphaFoldDB" id="A1ZX03"/>
<evidence type="ECO:0000313" key="3">
    <source>
        <dbReference type="Proteomes" id="UP000004095"/>
    </source>
</evidence>
<comment type="caution">
    <text evidence="2">The sequence shown here is derived from an EMBL/GenBank/DDBJ whole genome shotgun (WGS) entry which is preliminary data.</text>
</comment>
<organism evidence="2 3">
    <name type="scientific">Microscilla marina ATCC 23134</name>
    <dbReference type="NCBI Taxonomy" id="313606"/>
    <lineage>
        <taxon>Bacteria</taxon>
        <taxon>Pseudomonadati</taxon>
        <taxon>Bacteroidota</taxon>
        <taxon>Cytophagia</taxon>
        <taxon>Cytophagales</taxon>
        <taxon>Microscillaceae</taxon>
        <taxon>Microscilla</taxon>
    </lineage>
</organism>
<dbReference type="RefSeq" id="WP_002703543.1">
    <property type="nucleotide sequence ID" value="NZ_AAWS01000055.1"/>
</dbReference>
<reference evidence="2 3" key="1">
    <citation type="submission" date="2007-01" db="EMBL/GenBank/DDBJ databases">
        <authorList>
            <person name="Haygood M."/>
            <person name="Podell S."/>
            <person name="Anderson C."/>
            <person name="Hopkinson B."/>
            <person name="Roe K."/>
            <person name="Barbeau K."/>
            <person name="Gaasterland T."/>
            <person name="Ferriera S."/>
            <person name="Johnson J."/>
            <person name="Kravitz S."/>
            <person name="Beeson K."/>
            <person name="Sutton G."/>
            <person name="Rogers Y.-H."/>
            <person name="Friedman R."/>
            <person name="Frazier M."/>
            <person name="Venter J.C."/>
        </authorList>
    </citation>
    <scope>NUCLEOTIDE SEQUENCE [LARGE SCALE GENOMIC DNA]</scope>
    <source>
        <strain evidence="2 3">ATCC 23134</strain>
    </source>
</reference>
<dbReference type="OrthoDB" id="3720547at2"/>
<dbReference type="Pfam" id="PF00149">
    <property type="entry name" value="Metallophos"/>
    <property type="match status" value="1"/>
</dbReference>
<feature type="domain" description="Calcineurin-like phosphoesterase" evidence="1">
    <location>
        <begin position="1"/>
        <end position="218"/>
    </location>
</feature>
<evidence type="ECO:0000313" key="2">
    <source>
        <dbReference type="EMBL" id="EAY25083.1"/>
    </source>
</evidence>
<dbReference type="Gene3D" id="3.60.21.10">
    <property type="match status" value="1"/>
</dbReference>
<dbReference type="CDD" id="cd00838">
    <property type="entry name" value="MPP_superfamily"/>
    <property type="match status" value="1"/>
</dbReference>
<dbReference type="eggNOG" id="COG1408">
    <property type="taxonomic scope" value="Bacteria"/>
</dbReference>
<keyword evidence="3" id="KW-1185">Reference proteome</keyword>
<evidence type="ECO:0000259" key="1">
    <source>
        <dbReference type="Pfam" id="PF00149"/>
    </source>
</evidence>
<dbReference type="Proteomes" id="UP000004095">
    <property type="component" value="Unassembled WGS sequence"/>
</dbReference>
<protein>
    <submittedName>
        <fullName evidence="2">Ser/Thr protein phosphatase family protein</fullName>
    </submittedName>
</protein>
<gene>
    <name evidence="2" type="ORF">M23134_06071</name>
</gene>
<accession>A1ZX03</accession>
<dbReference type="GO" id="GO:0016787">
    <property type="term" value="F:hydrolase activity"/>
    <property type="evidence" value="ECO:0007669"/>
    <property type="project" value="InterPro"/>
</dbReference>
<name>A1ZX03_MICM2</name>
<sequence length="285" mass="32894">MKVAIFADLHGRLLLAFKLVERYQRETGQNIDLILQCGDVGIFPELDHLDTATLRFARRDRSELGFHDYFTIPHRKAQEVLEKTDCQMVCVRGNHEDHEFLDGLEQLSPDQTLFPVDCYKRVFVCKSGHVQQFTYEDATLNVLGVGRAGDRKNRDNATFIQPYERRQLRQTLSAKPTIDILISHDVPTDMTDPGYGMKELRPALDALRPTYHFYGHTGKPFHQEPDNNQVTQSVKVAELEYKRQETLAYGAMLLLTVEADQPLHLEVVDAPWLKEYTKSNWLYVD</sequence>
<dbReference type="EMBL" id="AAWS01000055">
    <property type="protein sequence ID" value="EAY25083.1"/>
    <property type="molecule type" value="Genomic_DNA"/>
</dbReference>
<proteinExistence type="predicted"/>
<dbReference type="InterPro" id="IPR029052">
    <property type="entry name" value="Metallo-depent_PP-like"/>
</dbReference>
<dbReference type="InterPro" id="IPR004843">
    <property type="entry name" value="Calcineurin-like_PHP"/>
</dbReference>